<comment type="caution">
    <text evidence="1">The sequence shown here is derived from an EMBL/GenBank/DDBJ whole genome shotgun (WGS) entry which is preliminary data.</text>
</comment>
<name>A0AAW1MA86_POPJA</name>
<evidence type="ECO:0000313" key="1">
    <source>
        <dbReference type="EMBL" id="KAK9743509.1"/>
    </source>
</evidence>
<protein>
    <submittedName>
        <fullName evidence="1">Uncharacterized protein</fullName>
    </submittedName>
</protein>
<proteinExistence type="predicted"/>
<organism evidence="1 2">
    <name type="scientific">Popillia japonica</name>
    <name type="common">Japanese beetle</name>
    <dbReference type="NCBI Taxonomy" id="7064"/>
    <lineage>
        <taxon>Eukaryota</taxon>
        <taxon>Metazoa</taxon>
        <taxon>Ecdysozoa</taxon>
        <taxon>Arthropoda</taxon>
        <taxon>Hexapoda</taxon>
        <taxon>Insecta</taxon>
        <taxon>Pterygota</taxon>
        <taxon>Neoptera</taxon>
        <taxon>Endopterygota</taxon>
        <taxon>Coleoptera</taxon>
        <taxon>Polyphaga</taxon>
        <taxon>Scarabaeiformia</taxon>
        <taxon>Scarabaeidae</taxon>
        <taxon>Rutelinae</taxon>
        <taxon>Popillia</taxon>
    </lineage>
</organism>
<keyword evidence="2" id="KW-1185">Reference proteome</keyword>
<dbReference type="Proteomes" id="UP001458880">
    <property type="component" value="Unassembled WGS sequence"/>
</dbReference>
<dbReference type="AlphaFoldDB" id="A0AAW1MA86"/>
<reference evidence="1 2" key="1">
    <citation type="journal article" date="2024" name="BMC Genomics">
        <title>De novo assembly and annotation of Popillia japonica's genome with initial clues to its potential as an invasive pest.</title>
        <authorList>
            <person name="Cucini C."/>
            <person name="Boschi S."/>
            <person name="Funari R."/>
            <person name="Cardaioli E."/>
            <person name="Iannotti N."/>
            <person name="Marturano G."/>
            <person name="Paoli F."/>
            <person name="Bruttini M."/>
            <person name="Carapelli A."/>
            <person name="Frati F."/>
            <person name="Nardi F."/>
        </authorList>
    </citation>
    <scope>NUCLEOTIDE SEQUENCE [LARGE SCALE GENOMIC DNA]</scope>
    <source>
        <strain evidence="1">DMR45628</strain>
    </source>
</reference>
<sequence>MRHYTECSSKFRQRMGQQVNFFSKRVISKMNDSAYSRARSDKEIDARISQLRQQREKIMCNLTCFKKELTAYESKTKDCCSSNMIRKT</sequence>
<dbReference type="EMBL" id="JASPKY010000068">
    <property type="protein sequence ID" value="KAK9743509.1"/>
    <property type="molecule type" value="Genomic_DNA"/>
</dbReference>
<accession>A0AAW1MA86</accession>
<gene>
    <name evidence="1" type="ORF">QE152_g8477</name>
</gene>
<evidence type="ECO:0000313" key="2">
    <source>
        <dbReference type="Proteomes" id="UP001458880"/>
    </source>
</evidence>